<feature type="transmembrane region" description="Helical" evidence="7">
    <location>
        <begin position="218"/>
        <end position="237"/>
    </location>
</feature>
<feature type="transmembrane region" description="Helical" evidence="7">
    <location>
        <begin position="316"/>
        <end position="342"/>
    </location>
</feature>
<evidence type="ECO:0000256" key="4">
    <source>
        <dbReference type="ARBA" id="ARBA00022989"/>
    </source>
</evidence>
<dbReference type="PANTHER" id="PTHR42829">
    <property type="entry name" value="NADH-UBIQUINONE OXIDOREDUCTASE CHAIN 5"/>
    <property type="match status" value="1"/>
</dbReference>
<feature type="transmembrane region" description="Helical" evidence="7">
    <location>
        <begin position="258"/>
        <end position="276"/>
    </location>
</feature>
<feature type="transmembrane region" description="Helical" evidence="7">
    <location>
        <begin position="92"/>
        <end position="112"/>
    </location>
</feature>
<feature type="transmembrane region" description="Helical" evidence="7">
    <location>
        <begin position="385"/>
        <end position="404"/>
    </location>
</feature>
<proteinExistence type="inferred from homology"/>
<dbReference type="Proteomes" id="UP001524944">
    <property type="component" value="Unassembled WGS sequence"/>
</dbReference>
<feature type="transmembrane region" description="Helical" evidence="7">
    <location>
        <begin position="124"/>
        <end position="142"/>
    </location>
</feature>
<dbReference type="NCBIfam" id="TIGR01974">
    <property type="entry name" value="NDH_I_L"/>
    <property type="match status" value="1"/>
</dbReference>
<dbReference type="Gene3D" id="1.20.5.2700">
    <property type="match status" value="1"/>
</dbReference>
<feature type="transmembrane region" description="Helical" evidence="7">
    <location>
        <begin position="348"/>
        <end position="365"/>
    </location>
</feature>
<sequence>MIENAWLIPVFPLIAYTLIIFLTKKAKRLSVGVALAGVGASLVISVGVLIETIQKGISMAEPYEVSLPWLRLSALEQYTGLNIDMGILIDPLSAVMLFVVTFIATLVIIYSVGYMHGDPGFSRYFAYMSLFVFSMLVLVIANNFFEMFFGWELVGLCSYLLIGFWFERPSAAKAANKAFITNRWGDFGFMMGIILLYVNFQTFNFGELSQILTTGNHGIGAATLTLITLLIFAGPMAKSAQFPMHVWLPDAMEGPTPVSSILHAATMVAAGVYLLARGFVLFQGSPETMTFIAYIGGFTSIFAASLALVQRDIKRILAYSTLSQLGYMVMAIGVGSITAGMFHLTTHAFFKCMLFLCAGSVIHAVHTQDIFEMGGLSKKMPITTWTFVIGALALAGIFPLAGFWSKDEVLLAAYSAGYTGLYWVATIVAGMTAFYMFRLIFVAFFGGKRTDHHAHESSPWMTVPLIILSFFAIFAGWGLLQMGYGEMVFFGHPHHGEINMTIALTSTLFALGGILLAYLIYYKKMVDTDQMAAKFGPIYKLLWNKFYIDELYAFLFDKVMMGIAWLCNQTDRKVVDGVADGIGDGVRYTGGWMRFIHTGNLQNYALVIFGAIILIVLLMTTPVLGGVMK</sequence>
<feature type="transmembrane region" description="Helical" evidence="7">
    <location>
        <begin position="500"/>
        <end position="521"/>
    </location>
</feature>
<keyword evidence="5 7" id="KW-0472">Membrane</keyword>
<dbReference type="InterPro" id="IPR001750">
    <property type="entry name" value="ND/Mrp_TM"/>
</dbReference>
<dbReference type="PRINTS" id="PR01434">
    <property type="entry name" value="NADHDHGNASE5"/>
</dbReference>
<organism evidence="10 11">
    <name type="scientific">Dehalobacterium formicoaceticum</name>
    <dbReference type="NCBI Taxonomy" id="51515"/>
    <lineage>
        <taxon>Bacteria</taxon>
        <taxon>Bacillati</taxon>
        <taxon>Bacillota</taxon>
        <taxon>Clostridia</taxon>
        <taxon>Eubacteriales</taxon>
        <taxon>Peptococcaceae</taxon>
        <taxon>Dehalobacterium</taxon>
    </lineage>
</organism>
<feature type="transmembrane region" description="Helical" evidence="7">
    <location>
        <begin position="29"/>
        <end position="50"/>
    </location>
</feature>
<gene>
    <name evidence="10" type="primary">nuoL</name>
    <name evidence="10" type="ORF">NVS47_12045</name>
</gene>
<keyword evidence="4 7" id="KW-1133">Transmembrane helix</keyword>
<dbReference type="RefSeq" id="WP_089611617.1">
    <property type="nucleotide sequence ID" value="NZ_CP022121.1"/>
</dbReference>
<dbReference type="InterPro" id="IPR003945">
    <property type="entry name" value="NU5C-like"/>
</dbReference>
<evidence type="ECO:0000259" key="9">
    <source>
        <dbReference type="Pfam" id="PF00662"/>
    </source>
</evidence>
<evidence type="ECO:0000259" key="8">
    <source>
        <dbReference type="Pfam" id="PF00361"/>
    </source>
</evidence>
<feature type="transmembrane region" description="Helical" evidence="7">
    <location>
        <begin position="424"/>
        <end position="447"/>
    </location>
</feature>
<dbReference type="PANTHER" id="PTHR42829:SF2">
    <property type="entry name" value="NADH-UBIQUINONE OXIDOREDUCTASE CHAIN 5"/>
    <property type="match status" value="1"/>
</dbReference>
<name>A0ABT1Y6Q4_9FIRM</name>
<feature type="transmembrane region" description="Helical" evidence="7">
    <location>
        <begin position="288"/>
        <end position="309"/>
    </location>
</feature>
<dbReference type="EMBL" id="JANPWE010000006">
    <property type="protein sequence ID" value="MCR6546233.1"/>
    <property type="molecule type" value="Genomic_DNA"/>
</dbReference>
<comment type="subcellular location">
    <subcellularLocation>
        <location evidence="1">Endomembrane system</location>
        <topology evidence="1">Multi-pass membrane protein</topology>
    </subcellularLocation>
    <subcellularLocation>
        <location evidence="6">Membrane</location>
        <topology evidence="6">Multi-pass membrane protein</topology>
    </subcellularLocation>
</comment>
<feature type="transmembrane region" description="Helical" evidence="7">
    <location>
        <begin position="603"/>
        <end position="624"/>
    </location>
</feature>
<feature type="domain" description="NADH-Ubiquinone oxidoreductase (complex I) chain 5 N-terminal" evidence="9">
    <location>
        <begin position="79"/>
        <end position="125"/>
    </location>
</feature>
<reference evidence="10 11" key="1">
    <citation type="submission" date="2022-08" db="EMBL/GenBank/DDBJ databases">
        <title>Proteogenomics of the novel Dehalobacterium formicoaceticum strain EZ94 highlights a key role of methyltransferases during anaerobic dichloromethane degradation.</title>
        <authorList>
            <person name="Wasmund K."/>
        </authorList>
    </citation>
    <scope>NUCLEOTIDE SEQUENCE [LARGE SCALE GENOMIC DNA]</scope>
    <source>
        <strain evidence="10 11">EZ94</strain>
    </source>
</reference>
<feature type="transmembrane region" description="Helical" evidence="7">
    <location>
        <begin position="187"/>
        <end position="206"/>
    </location>
</feature>
<accession>A0ABT1Y6Q4</accession>
<feature type="transmembrane region" description="Helical" evidence="7">
    <location>
        <begin position="148"/>
        <end position="166"/>
    </location>
</feature>
<dbReference type="NCBIfam" id="NF005141">
    <property type="entry name" value="PRK06590.1"/>
    <property type="match status" value="1"/>
</dbReference>
<feature type="domain" description="NADH:quinone oxidoreductase/Mrp antiporter transmembrane" evidence="8">
    <location>
        <begin position="141"/>
        <end position="428"/>
    </location>
</feature>
<protein>
    <submittedName>
        <fullName evidence="10">NADH-quinone oxidoreductase subunit L</fullName>
    </submittedName>
</protein>
<feature type="transmembrane region" description="Helical" evidence="7">
    <location>
        <begin position="6"/>
        <end position="22"/>
    </location>
</feature>
<evidence type="ECO:0000256" key="3">
    <source>
        <dbReference type="ARBA" id="ARBA00022692"/>
    </source>
</evidence>
<evidence type="ECO:0000256" key="2">
    <source>
        <dbReference type="ARBA" id="ARBA00008483"/>
    </source>
</evidence>
<feature type="transmembrane region" description="Helical" evidence="7">
    <location>
        <begin position="459"/>
        <end position="480"/>
    </location>
</feature>
<evidence type="ECO:0000313" key="11">
    <source>
        <dbReference type="Proteomes" id="UP001524944"/>
    </source>
</evidence>
<dbReference type="Pfam" id="PF00361">
    <property type="entry name" value="Proton_antipo_M"/>
    <property type="match status" value="1"/>
</dbReference>
<evidence type="ECO:0000256" key="7">
    <source>
        <dbReference type="SAM" id="Phobius"/>
    </source>
</evidence>
<comment type="similarity">
    <text evidence="2">Belongs to the CPA3 antiporters (TC 2.A.63) subunit A family.</text>
</comment>
<keyword evidence="3 6" id="KW-0812">Transmembrane</keyword>
<dbReference type="Pfam" id="PF00662">
    <property type="entry name" value="Proton_antipo_N"/>
    <property type="match status" value="1"/>
</dbReference>
<dbReference type="InterPro" id="IPR001516">
    <property type="entry name" value="Proton_antipo_N"/>
</dbReference>
<dbReference type="PRINTS" id="PR01435">
    <property type="entry name" value="NPOXDRDTASE5"/>
</dbReference>
<evidence type="ECO:0000256" key="1">
    <source>
        <dbReference type="ARBA" id="ARBA00004127"/>
    </source>
</evidence>
<evidence type="ECO:0000313" key="10">
    <source>
        <dbReference type="EMBL" id="MCR6546233.1"/>
    </source>
</evidence>
<evidence type="ECO:0000256" key="6">
    <source>
        <dbReference type="RuleBase" id="RU000320"/>
    </source>
</evidence>
<keyword evidence="11" id="KW-1185">Reference proteome</keyword>
<comment type="caution">
    <text evidence="10">The sequence shown here is derived from an EMBL/GenBank/DDBJ whole genome shotgun (WGS) entry which is preliminary data.</text>
</comment>
<dbReference type="InterPro" id="IPR018393">
    <property type="entry name" value="NADHpl_OxRdtase_5_subgr"/>
</dbReference>
<evidence type="ECO:0000256" key="5">
    <source>
        <dbReference type="ARBA" id="ARBA00023136"/>
    </source>
</evidence>